<protein>
    <submittedName>
        <fullName evidence="3">MyoD family inhibitor domain-containing protein 2</fullName>
    </submittedName>
</protein>
<gene>
    <name evidence="3" type="ORF">E1301_Tti019697</name>
</gene>
<dbReference type="OrthoDB" id="8767764at2759"/>
<evidence type="ECO:0000256" key="2">
    <source>
        <dbReference type="SAM" id="MobiDB-lite"/>
    </source>
</evidence>
<evidence type="ECO:0000313" key="3">
    <source>
        <dbReference type="EMBL" id="KAA0706793.1"/>
    </source>
</evidence>
<name>A0A5A9NBP2_9TELE</name>
<dbReference type="Pfam" id="PF15316">
    <property type="entry name" value="MDFI"/>
    <property type="match status" value="1"/>
</dbReference>
<feature type="region of interest" description="Disordered" evidence="2">
    <location>
        <begin position="16"/>
        <end position="51"/>
    </location>
</feature>
<reference evidence="3 4" key="1">
    <citation type="journal article" date="2019" name="Mol. Ecol. Resour.">
        <title>Chromosome-level genome assembly of Triplophysa tibetana, a fish adapted to the harsh high-altitude environment of the Tibetan Plateau.</title>
        <authorList>
            <person name="Yang X."/>
            <person name="Liu H."/>
            <person name="Ma Z."/>
            <person name="Zou Y."/>
            <person name="Zou M."/>
            <person name="Mao Y."/>
            <person name="Li X."/>
            <person name="Wang H."/>
            <person name="Chen T."/>
            <person name="Wang W."/>
            <person name="Yang R."/>
        </authorList>
    </citation>
    <scope>NUCLEOTIDE SEQUENCE [LARGE SCALE GENOMIC DNA]</scope>
    <source>
        <strain evidence="3">TTIB1903HZAU</strain>
        <tissue evidence="3">Muscle</tissue>
    </source>
</reference>
<comment type="similarity">
    <text evidence="1">Belongs to the MDFI family.</text>
</comment>
<dbReference type="EMBL" id="SOYY01000020">
    <property type="protein sequence ID" value="KAA0706793.1"/>
    <property type="molecule type" value="Genomic_DNA"/>
</dbReference>
<dbReference type="PANTHER" id="PTHR15304">
    <property type="entry name" value="MYOD FAMILY INHIBITOR"/>
    <property type="match status" value="1"/>
</dbReference>
<evidence type="ECO:0000256" key="1">
    <source>
        <dbReference type="ARBA" id="ARBA00025778"/>
    </source>
</evidence>
<dbReference type="InterPro" id="IPR026134">
    <property type="entry name" value="MDFI/MDFIC"/>
</dbReference>
<sequence>MSEVVVSGVRRLSTISEKDVDPGDELQSSGESEWRGSPASFCSRGKPSVDSSTLASFESYQPDAADDCATLLLACLYCRFCDIMTLLPVACERGFNRCFPSYKYFNTANEQNKDCCSCNVDFDCGLMNSCHETSELLELAMEISEVCYR</sequence>
<evidence type="ECO:0000313" key="4">
    <source>
        <dbReference type="Proteomes" id="UP000324632"/>
    </source>
</evidence>
<proteinExistence type="inferred from homology"/>
<keyword evidence="4" id="KW-1185">Reference proteome</keyword>
<accession>A0A5A9NBP2</accession>
<comment type="caution">
    <text evidence="3">The sequence shown here is derived from an EMBL/GenBank/DDBJ whole genome shotgun (WGS) entry which is preliminary data.</text>
</comment>
<organism evidence="3 4">
    <name type="scientific">Triplophysa tibetana</name>
    <dbReference type="NCBI Taxonomy" id="1572043"/>
    <lineage>
        <taxon>Eukaryota</taxon>
        <taxon>Metazoa</taxon>
        <taxon>Chordata</taxon>
        <taxon>Craniata</taxon>
        <taxon>Vertebrata</taxon>
        <taxon>Euteleostomi</taxon>
        <taxon>Actinopterygii</taxon>
        <taxon>Neopterygii</taxon>
        <taxon>Teleostei</taxon>
        <taxon>Ostariophysi</taxon>
        <taxon>Cypriniformes</taxon>
        <taxon>Nemacheilidae</taxon>
        <taxon>Triplophysa</taxon>
    </lineage>
</organism>
<dbReference type="AlphaFoldDB" id="A0A5A9NBP2"/>
<dbReference type="Proteomes" id="UP000324632">
    <property type="component" value="Chromosome 20"/>
</dbReference>
<dbReference type="PANTHER" id="PTHR15304:SF2">
    <property type="entry name" value="MYOD FAMILY INHIBITOR DOMAIN-CONTAINING PROTEIN 2"/>
    <property type="match status" value="1"/>
</dbReference>
<dbReference type="GO" id="GO:0010468">
    <property type="term" value="P:regulation of gene expression"/>
    <property type="evidence" value="ECO:0007669"/>
    <property type="project" value="UniProtKB-ARBA"/>
</dbReference>